<evidence type="ECO:0000313" key="1">
    <source>
        <dbReference type="EMBL" id="TKV94153.1"/>
    </source>
</evidence>
<sequence length="31" mass="3389">MFSFMSVYQGSNSGSQSTFSYIGSNIMLGFI</sequence>
<proteinExistence type="predicted"/>
<evidence type="ECO:0000313" key="2">
    <source>
        <dbReference type="Proteomes" id="UP000298652"/>
    </source>
</evidence>
<organism evidence="1 2">
    <name type="scientific">Setaria viridis</name>
    <name type="common">Green bristlegrass</name>
    <name type="synonym">Setaria italica subsp. viridis</name>
    <dbReference type="NCBI Taxonomy" id="4556"/>
    <lineage>
        <taxon>Eukaryota</taxon>
        <taxon>Viridiplantae</taxon>
        <taxon>Streptophyta</taxon>
        <taxon>Embryophyta</taxon>
        <taxon>Tracheophyta</taxon>
        <taxon>Spermatophyta</taxon>
        <taxon>Magnoliopsida</taxon>
        <taxon>Liliopsida</taxon>
        <taxon>Poales</taxon>
        <taxon>Poaceae</taxon>
        <taxon>PACMAD clade</taxon>
        <taxon>Panicoideae</taxon>
        <taxon>Panicodae</taxon>
        <taxon>Paniceae</taxon>
        <taxon>Cenchrinae</taxon>
        <taxon>Setaria</taxon>
    </lineage>
</organism>
<dbReference type="AlphaFoldDB" id="A0A4U6T0W1"/>
<name>A0A4U6T0W1_SETVI</name>
<dbReference type="EMBL" id="CM016560">
    <property type="protein sequence ID" value="TKV94153.1"/>
    <property type="molecule type" value="Genomic_DNA"/>
</dbReference>
<reference evidence="1" key="1">
    <citation type="submission" date="2019-03" db="EMBL/GenBank/DDBJ databases">
        <title>WGS assembly of Setaria viridis.</title>
        <authorList>
            <person name="Huang P."/>
            <person name="Jenkins J."/>
            <person name="Grimwood J."/>
            <person name="Barry K."/>
            <person name="Healey A."/>
            <person name="Mamidi S."/>
            <person name="Sreedasyam A."/>
            <person name="Shu S."/>
            <person name="Feldman M."/>
            <person name="Wu J."/>
            <person name="Yu Y."/>
            <person name="Chen C."/>
            <person name="Johnson J."/>
            <person name="Rokhsar D."/>
            <person name="Baxter I."/>
            <person name="Schmutz J."/>
            <person name="Brutnell T."/>
            <person name="Kellogg E."/>
        </authorList>
    </citation>
    <scope>NUCLEOTIDE SEQUENCE [LARGE SCALE GENOMIC DNA]</scope>
</reference>
<dbReference type="Gramene" id="TKV94153">
    <property type="protein sequence ID" value="TKV94153"/>
    <property type="gene ID" value="SEVIR_9G273966v2"/>
</dbReference>
<accession>A0A4U6T0W1</accession>
<protein>
    <submittedName>
        <fullName evidence="1">Uncharacterized protein</fullName>
    </submittedName>
</protein>
<gene>
    <name evidence="1" type="ORF">SEVIR_9G273966v2</name>
</gene>
<dbReference type="Proteomes" id="UP000298652">
    <property type="component" value="Chromosome 9"/>
</dbReference>
<keyword evidence="2" id="KW-1185">Reference proteome</keyword>